<dbReference type="InterPro" id="IPR032675">
    <property type="entry name" value="LRR_dom_sf"/>
</dbReference>
<evidence type="ECO:0000313" key="2">
    <source>
        <dbReference type="EMBL" id="CAK9862265.1"/>
    </source>
</evidence>
<keyword evidence="3" id="KW-1185">Reference proteome</keyword>
<sequence length="1324" mass="150362">MDLPAVQVRVIKEVNDLEELIAELTSPSCTLEALKVEKGEGVETLAFVEGGEIRERFASALGASKTLKSLDVAFCSDMLKVDDLCTLLQSNKVLKSLTVCSRFAESPSVAGRYTSLSVMLEQNSTLKRLGIAHLDWERWDLTELAGVLRSQSLLEQLSIEFHDGVRLLRLEKIFEMLAVNTNLRCLELTCNQNIFFNELPNFDAVDYALSAVFSRNEVSDHQANETLTRLVLPLDLVTTIATVLRSNQTIRELVLTEKKPRPKLVEAPRPTIGELVRTNSIHRIRDLFPPECIIILLRALQENNTLRLLDLSGCSAVQERQDIYDAILNCLETKPWLHLNLQDTPLSKSDSRFNTIQQKLQQKAKFREAFGNWNTQLANSTCARVFLCGSPRAGKTALRQSLMRSNALNHSGPVACMPLFSLSTSWAQDRNKGILFQRNQDERTRGIEISVMKGSDIVMSIWDLAGQEEYHAFHDYMMPNFGDVVSPCSFLFIFDPTREMHVGEKNRSRKESKVLEEELIYWLQFIASNTPTSIAFPPQLTVILTHADKYLHGGLVEWAEQVVQNARTTFKDIVNISPNIYALNARSTNDVRPVLDFLFESSQQLLKQMPPVFAECAIMRRALANRAKDCLIKWNTFSDLCIQEVPTLTQGKNEREHVGPNVVLKRQKAIAANLHDTGDIIYFEGLEFVVVNPNWFCHDVMGFLINFRGTPHETDNGFATKPYMERILAQSFSKAIRNTPSKGGIRLQPNDLMRLMLNLDICYERDHGNLDAGIYIPTILDANFSSTERENIVEGSRQMTWPPSQEQNPKWVFLGRRLECKDRIRTFLTPGFFPRLQVALHNSFIRDGILSADFKLDKGLITLHFKGIDVFVESSGDVGYYIDVLVRSSWNHDKTVEIIEKDIMRIIHETTPKCRGVWLVQSILRPQCVQELTLLKHRKDQVVAMETLKRELFMLGCDDAMKHPYTWRRVVRQGTNGQEIVVLETSYDPIIKLLGEKETTAFMESRRSQLEEVSSMFKVVEESTPKGHQEHVASSSNFHVHSNVLKRTPSGFHESTLANIEGSMKYLKELLEALENRIIKNQEIVGERIIEAFKEEFAQMKKVENELQQELSRKLDALMEFTVQLQQRRFPRIAYFIQKEGVTTFGKLLTCDIIPGLHRAQLHLMCEHIHGFHDVEGQKGWNVKLESATFHKIRPLLEKGLQVLSILLKVGAQLTVGLASQVPMLTLGSKILSAASQVLPDRLATTSYNPTNKSTDHQEVADKWLVDTLKCVPDIGQTFDLHKVMYSGQHQGQVAWVCGMHMTLGLKSKSLRLISEDSVDTTTM</sequence>
<organism evidence="2 3">
    <name type="scientific">Sphagnum jensenii</name>
    <dbReference type="NCBI Taxonomy" id="128206"/>
    <lineage>
        <taxon>Eukaryota</taxon>
        <taxon>Viridiplantae</taxon>
        <taxon>Streptophyta</taxon>
        <taxon>Embryophyta</taxon>
        <taxon>Bryophyta</taxon>
        <taxon>Sphagnophytina</taxon>
        <taxon>Sphagnopsida</taxon>
        <taxon>Sphagnales</taxon>
        <taxon>Sphagnaceae</taxon>
        <taxon>Sphagnum</taxon>
    </lineage>
</organism>
<dbReference type="SUPFAM" id="SSF52540">
    <property type="entry name" value="P-loop containing nucleoside triphosphate hydrolases"/>
    <property type="match status" value="1"/>
</dbReference>
<dbReference type="Proteomes" id="UP001497522">
    <property type="component" value="Chromosome 12"/>
</dbReference>
<evidence type="ECO:0000313" key="3">
    <source>
        <dbReference type="Proteomes" id="UP001497522"/>
    </source>
</evidence>
<protein>
    <recommendedName>
        <fullName evidence="4">C-terminal of Roc (COR) domain-containing protein</fullName>
    </recommendedName>
</protein>
<evidence type="ECO:0000256" key="1">
    <source>
        <dbReference type="SAM" id="Coils"/>
    </source>
</evidence>
<gene>
    <name evidence="2" type="ORF">CSSPJE1EN2_LOCUS5260</name>
</gene>
<dbReference type="PANTHER" id="PTHR47679">
    <property type="entry name" value="PROTEIN TORNADO 1"/>
    <property type="match status" value="1"/>
</dbReference>
<dbReference type="PANTHER" id="PTHR47679:SF1">
    <property type="entry name" value="PROTEIN TORNADO 1"/>
    <property type="match status" value="1"/>
</dbReference>
<dbReference type="SUPFAM" id="SSF52047">
    <property type="entry name" value="RNI-like"/>
    <property type="match status" value="1"/>
</dbReference>
<keyword evidence="1" id="KW-0175">Coiled coil</keyword>
<dbReference type="Gene3D" id="3.80.10.10">
    <property type="entry name" value="Ribonuclease Inhibitor"/>
    <property type="match status" value="1"/>
</dbReference>
<name>A0ABP1AI98_9BRYO</name>
<accession>A0ABP1AI98</accession>
<evidence type="ECO:0008006" key="4">
    <source>
        <dbReference type="Google" id="ProtNLM"/>
    </source>
</evidence>
<dbReference type="EMBL" id="OZ023713">
    <property type="protein sequence ID" value="CAK9862265.1"/>
    <property type="molecule type" value="Genomic_DNA"/>
</dbReference>
<reference evidence="2" key="1">
    <citation type="submission" date="2024-03" db="EMBL/GenBank/DDBJ databases">
        <authorList>
            <consortium name="ELIXIR-Norway"/>
            <consortium name="Elixir Norway"/>
        </authorList>
    </citation>
    <scope>NUCLEOTIDE SEQUENCE</scope>
</reference>
<feature type="coiled-coil region" evidence="1">
    <location>
        <begin position="1057"/>
        <end position="1120"/>
    </location>
</feature>
<dbReference type="Gene3D" id="3.40.50.300">
    <property type="entry name" value="P-loop containing nucleotide triphosphate hydrolases"/>
    <property type="match status" value="1"/>
</dbReference>
<proteinExistence type="predicted"/>
<dbReference type="InterPro" id="IPR027417">
    <property type="entry name" value="P-loop_NTPase"/>
</dbReference>